<feature type="compositionally biased region" description="Pro residues" evidence="1">
    <location>
        <begin position="371"/>
        <end position="390"/>
    </location>
</feature>
<accession>A0A6I8NYQ2</accession>
<feature type="compositionally biased region" description="Pro residues" evidence="1">
    <location>
        <begin position="323"/>
        <end position="336"/>
    </location>
</feature>
<feature type="region of interest" description="Disordered" evidence="1">
    <location>
        <begin position="218"/>
        <end position="275"/>
    </location>
</feature>
<proteinExistence type="predicted"/>
<evidence type="ECO:0000259" key="3">
    <source>
        <dbReference type="Pfam" id="PF01030"/>
    </source>
</evidence>
<feature type="compositionally biased region" description="Basic and acidic residues" evidence="1">
    <location>
        <begin position="218"/>
        <end position="228"/>
    </location>
</feature>
<name>A0A6I8NYQ2_ORNAN</name>
<reference evidence="4" key="2">
    <citation type="submission" date="2025-08" db="UniProtKB">
        <authorList>
            <consortium name="Ensembl"/>
        </authorList>
    </citation>
    <scope>IDENTIFICATION</scope>
    <source>
        <strain evidence="4">Glennie</strain>
    </source>
</reference>
<keyword evidence="2" id="KW-0732">Signal</keyword>
<dbReference type="Ensembl" id="ENSOANT00000046882.1">
    <property type="protein sequence ID" value="ENSOANP00000046520.1"/>
    <property type="gene ID" value="ENSOANG00000039052.1"/>
</dbReference>
<evidence type="ECO:0000313" key="5">
    <source>
        <dbReference type="Proteomes" id="UP000002279"/>
    </source>
</evidence>
<dbReference type="Gene3D" id="3.80.20.20">
    <property type="entry name" value="Receptor L-domain"/>
    <property type="match status" value="1"/>
</dbReference>
<keyword evidence="5" id="KW-1185">Reference proteome</keyword>
<sequence length="390" mass="41428">MVTPSAPLGLPLACLLLGFLPGTQSRDPPEVCPSQDIRHDVARLSALENCSVIEGHLQILLMSTATGEDFRARRFPRLVMVTGYLLLFRVYGLESLRDLFPNLAVVRGARLFFSYALVVVEMPHLRDLGLPALAAIARGAVRVERNQELCHVSTVDWGLLQGGRPEGNHIVANKPLEECAELCPGLRGGGERPCARTTVNGRSGFRCWTSAHCQRGERVGTARRDRAGPGRAGRAGGGEDALEGAGAGRPGPQAWGLPRGRRPAGPGGDRGGSGSVGLLVAPGPLFWVKRRLPLALLAVHRAQARRRCFLSTPARSGSRTPRPHPSSPLPSPPLPPASRHSTRLPSGPRTPRPRSPPPPASRHSTRLPSGSRPPGPGSPTPAPCPLLGPP</sequence>
<feature type="region of interest" description="Disordered" evidence="1">
    <location>
        <begin position="310"/>
        <end position="390"/>
    </location>
</feature>
<protein>
    <submittedName>
        <fullName evidence="4">Insulin receptor related receptor</fullName>
    </submittedName>
</protein>
<dbReference type="InterPro" id="IPR036941">
    <property type="entry name" value="Rcpt_L-dom_sf"/>
</dbReference>
<feature type="compositionally biased region" description="Gly residues" evidence="1">
    <location>
        <begin position="230"/>
        <end position="249"/>
    </location>
</feature>
<dbReference type="GeneTree" id="ENSGT00940000160437"/>
<evidence type="ECO:0000256" key="1">
    <source>
        <dbReference type="SAM" id="MobiDB-lite"/>
    </source>
</evidence>
<feature type="compositionally biased region" description="Pro residues" evidence="1">
    <location>
        <begin position="348"/>
        <end position="360"/>
    </location>
</feature>
<dbReference type="InterPro" id="IPR000494">
    <property type="entry name" value="Rcpt_L-dom"/>
</dbReference>
<organism evidence="4 5">
    <name type="scientific">Ornithorhynchus anatinus</name>
    <name type="common">Duckbill platypus</name>
    <dbReference type="NCBI Taxonomy" id="9258"/>
    <lineage>
        <taxon>Eukaryota</taxon>
        <taxon>Metazoa</taxon>
        <taxon>Chordata</taxon>
        <taxon>Craniata</taxon>
        <taxon>Vertebrata</taxon>
        <taxon>Euteleostomi</taxon>
        <taxon>Mammalia</taxon>
        <taxon>Monotremata</taxon>
        <taxon>Ornithorhynchidae</taxon>
        <taxon>Ornithorhynchus</taxon>
    </lineage>
</organism>
<feature type="compositionally biased region" description="Gly residues" evidence="1">
    <location>
        <begin position="265"/>
        <end position="275"/>
    </location>
</feature>
<dbReference type="SUPFAM" id="SSF52058">
    <property type="entry name" value="L domain-like"/>
    <property type="match status" value="1"/>
</dbReference>
<feature type="compositionally biased region" description="Low complexity" evidence="1">
    <location>
        <begin position="337"/>
        <end position="347"/>
    </location>
</feature>
<evidence type="ECO:0000313" key="4">
    <source>
        <dbReference type="Ensembl" id="ENSOANP00000046520.1"/>
    </source>
</evidence>
<feature type="chain" id="PRO_5026064051" evidence="2">
    <location>
        <begin position="26"/>
        <end position="390"/>
    </location>
</feature>
<dbReference type="Bgee" id="ENSOANG00000039052">
    <property type="expression patterns" value="Expressed in adult mammalian kidney and 6 other cell types or tissues"/>
</dbReference>
<dbReference type="Pfam" id="PF01030">
    <property type="entry name" value="Recep_L_domain"/>
    <property type="match status" value="1"/>
</dbReference>
<gene>
    <name evidence="4" type="primary">INSRR</name>
</gene>
<feature type="domain" description="Receptor L-domain" evidence="3">
    <location>
        <begin position="49"/>
        <end position="159"/>
    </location>
</feature>
<reference evidence="4 5" key="1">
    <citation type="journal article" date="2008" name="Nature">
        <title>Genome analysis of the platypus reveals unique signatures of evolution.</title>
        <authorList>
            <person name="Warren W.C."/>
            <person name="Hillier L.W."/>
            <person name="Marshall Graves J.A."/>
            <person name="Birney E."/>
            <person name="Ponting C.P."/>
            <person name="Grutzner F."/>
            <person name="Belov K."/>
            <person name="Miller W."/>
            <person name="Clarke L."/>
            <person name="Chinwalla A.T."/>
            <person name="Yang S.P."/>
            <person name="Heger A."/>
            <person name="Locke D.P."/>
            <person name="Miethke P."/>
            <person name="Waters P.D."/>
            <person name="Veyrunes F."/>
            <person name="Fulton L."/>
            <person name="Fulton B."/>
            <person name="Graves T."/>
            <person name="Wallis J."/>
            <person name="Puente X.S."/>
            <person name="Lopez-Otin C."/>
            <person name="Ordonez G.R."/>
            <person name="Eichler E.E."/>
            <person name="Chen L."/>
            <person name="Cheng Z."/>
            <person name="Deakin J.E."/>
            <person name="Alsop A."/>
            <person name="Thompson K."/>
            <person name="Kirby P."/>
            <person name="Papenfuss A.T."/>
            <person name="Wakefield M.J."/>
            <person name="Olender T."/>
            <person name="Lancet D."/>
            <person name="Huttley G.A."/>
            <person name="Smit A.F."/>
            <person name="Pask A."/>
            <person name="Temple-Smith P."/>
            <person name="Batzer M.A."/>
            <person name="Walker J.A."/>
            <person name="Konkel M.K."/>
            <person name="Harris R.S."/>
            <person name="Whittington C.M."/>
            <person name="Wong E.S."/>
            <person name="Gemmell N.J."/>
            <person name="Buschiazzo E."/>
            <person name="Vargas Jentzsch I.M."/>
            <person name="Merkel A."/>
            <person name="Schmitz J."/>
            <person name="Zemann A."/>
            <person name="Churakov G."/>
            <person name="Kriegs J.O."/>
            <person name="Brosius J."/>
            <person name="Murchison E.P."/>
            <person name="Sachidanandam R."/>
            <person name="Smith C."/>
            <person name="Hannon G.J."/>
            <person name="Tsend-Ayush E."/>
            <person name="McMillan D."/>
            <person name="Attenborough R."/>
            <person name="Rens W."/>
            <person name="Ferguson-Smith M."/>
            <person name="Lefevre C.M."/>
            <person name="Sharp J.A."/>
            <person name="Nicholas K.R."/>
            <person name="Ray D.A."/>
            <person name="Kube M."/>
            <person name="Reinhardt R."/>
            <person name="Pringle T.H."/>
            <person name="Taylor J."/>
            <person name="Jones R.C."/>
            <person name="Nixon B."/>
            <person name="Dacheux J.L."/>
            <person name="Niwa H."/>
            <person name="Sekita Y."/>
            <person name="Huang X."/>
            <person name="Stark A."/>
            <person name="Kheradpour P."/>
            <person name="Kellis M."/>
            <person name="Flicek P."/>
            <person name="Chen Y."/>
            <person name="Webber C."/>
            <person name="Hardison R."/>
            <person name="Nelson J."/>
            <person name="Hallsworth-Pepin K."/>
            <person name="Delehaunty K."/>
            <person name="Markovic C."/>
            <person name="Minx P."/>
            <person name="Feng Y."/>
            <person name="Kremitzki C."/>
            <person name="Mitreva M."/>
            <person name="Glasscock J."/>
            <person name="Wylie T."/>
            <person name="Wohldmann P."/>
            <person name="Thiru P."/>
            <person name="Nhan M.N."/>
            <person name="Pohl C.S."/>
            <person name="Smith S.M."/>
            <person name="Hou S."/>
            <person name="Nefedov M."/>
            <person name="de Jong P.J."/>
            <person name="Renfree M.B."/>
            <person name="Mardis E.R."/>
            <person name="Wilson R.K."/>
        </authorList>
    </citation>
    <scope>NUCLEOTIDE SEQUENCE [LARGE SCALE GENOMIC DNA]</scope>
    <source>
        <strain evidence="4 5">Glennie</strain>
    </source>
</reference>
<dbReference type="Proteomes" id="UP000002279">
    <property type="component" value="Chromosome X5"/>
</dbReference>
<dbReference type="AlphaFoldDB" id="A0A6I8NYQ2"/>
<evidence type="ECO:0000256" key="2">
    <source>
        <dbReference type="SAM" id="SignalP"/>
    </source>
</evidence>
<reference evidence="4" key="3">
    <citation type="submission" date="2025-09" db="UniProtKB">
        <authorList>
            <consortium name="Ensembl"/>
        </authorList>
    </citation>
    <scope>IDENTIFICATION</scope>
    <source>
        <strain evidence="4">Glennie</strain>
    </source>
</reference>
<feature type="signal peptide" evidence="2">
    <location>
        <begin position="1"/>
        <end position="25"/>
    </location>
</feature>